<evidence type="ECO:0000313" key="1">
    <source>
        <dbReference type="EMBL" id="ERT05111.1"/>
    </source>
</evidence>
<keyword evidence="2" id="KW-1185">Reference proteome</keyword>
<organism evidence="1 2">
    <name type="scientific">Lyngbya aestuarii BL J</name>
    <dbReference type="NCBI Taxonomy" id="1348334"/>
    <lineage>
        <taxon>Bacteria</taxon>
        <taxon>Bacillati</taxon>
        <taxon>Cyanobacteriota</taxon>
        <taxon>Cyanophyceae</taxon>
        <taxon>Oscillatoriophycideae</taxon>
        <taxon>Oscillatoriales</taxon>
        <taxon>Microcoleaceae</taxon>
        <taxon>Lyngbya</taxon>
    </lineage>
</organism>
<proteinExistence type="predicted"/>
<name>U7QF87_9CYAN</name>
<reference evidence="1 2" key="1">
    <citation type="journal article" date="2013" name="Front. Microbiol.">
        <title>Comparative genomic analyses of the cyanobacterium, Lyngbya aestuarii BL J, a powerful hydrogen producer.</title>
        <authorList>
            <person name="Kothari A."/>
            <person name="Vaughn M."/>
            <person name="Garcia-Pichel F."/>
        </authorList>
    </citation>
    <scope>NUCLEOTIDE SEQUENCE [LARGE SCALE GENOMIC DNA]</scope>
    <source>
        <strain evidence="1 2">BL J</strain>
    </source>
</reference>
<dbReference type="RefSeq" id="WP_023068613.1">
    <property type="nucleotide sequence ID" value="NZ_AUZM01000067.1"/>
</dbReference>
<dbReference type="Proteomes" id="UP000017127">
    <property type="component" value="Unassembled WGS sequence"/>
</dbReference>
<dbReference type="OrthoDB" id="582668at2"/>
<accession>U7QF87</accession>
<dbReference type="EMBL" id="AUZM01000067">
    <property type="protein sequence ID" value="ERT05111.1"/>
    <property type="molecule type" value="Genomic_DNA"/>
</dbReference>
<protein>
    <submittedName>
        <fullName evidence="1">Putative rNA polymerase sigma-70 factor</fullName>
    </submittedName>
</protein>
<dbReference type="AlphaFoldDB" id="U7QF87"/>
<gene>
    <name evidence="1" type="ORF">M595_4937</name>
</gene>
<evidence type="ECO:0000313" key="2">
    <source>
        <dbReference type="Proteomes" id="UP000017127"/>
    </source>
</evidence>
<sequence>MSKLPTNDQALINFLKQNRPTAPEATSDLEERIIAAIDTDDPVLSESISTHPSVATKTLRLVSSLIAVGLTLFWMGYRLVSSSSLSPSEQSQLEGFIESNWNGAMEETQETSWLTIPDNSQD</sequence>
<comment type="caution">
    <text evidence="1">The sequence shown here is derived from an EMBL/GenBank/DDBJ whole genome shotgun (WGS) entry which is preliminary data.</text>
</comment>